<keyword evidence="2" id="KW-0732">Signal</keyword>
<sequence length="152" mass="16665">MIIARIPLLFLFTSVFAQEQTGEDQAPEPEGEPEPQFECFSCELDDASCNGNQTDSSPTVTCPPGFSCSTVLISSGMTEEYKRGCTRTCEEYCVGHYDPASEEEGLPELDFFACTSCCQGDKCNRNFLTYSSAFSISSSLIASLTTLIMLFF</sequence>
<keyword evidence="1" id="KW-1133">Transmembrane helix</keyword>
<name>E4XHD3_OIKDI</name>
<dbReference type="CDD" id="cd00117">
    <property type="entry name" value="TFP"/>
    <property type="match status" value="1"/>
</dbReference>
<evidence type="ECO:0000313" key="4">
    <source>
        <dbReference type="Proteomes" id="UP000001307"/>
    </source>
</evidence>
<evidence type="ECO:0000313" key="3">
    <source>
        <dbReference type="EMBL" id="CBY10081.1"/>
    </source>
</evidence>
<dbReference type="Proteomes" id="UP000001307">
    <property type="component" value="Unassembled WGS sequence"/>
</dbReference>
<dbReference type="AlphaFoldDB" id="E4XHD3"/>
<dbReference type="InParanoid" id="E4XHD3"/>
<evidence type="ECO:0000256" key="1">
    <source>
        <dbReference type="SAM" id="Phobius"/>
    </source>
</evidence>
<accession>E4XHD3</accession>
<feature type="transmembrane region" description="Helical" evidence="1">
    <location>
        <begin position="127"/>
        <end position="151"/>
    </location>
</feature>
<reference evidence="3" key="1">
    <citation type="journal article" date="2010" name="Science">
        <title>Plasticity of animal genome architecture unmasked by rapid evolution of a pelagic tunicate.</title>
        <authorList>
            <person name="Denoeud F."/>
            <person name="Henriet S."/>
            <person name="Mungpakdee S."/>
            <person name="Aury J.M."/>
            <person name="Da Silva C."/>
            <person name="Brinkmann H."/>
            <person name="Mikhaleva J."/>
            <person name="Olsen L.C."/>
            <person name="Jubin C."/>
            <person name="Canestro C."/>
            <person name="Bouquet J.M."/>
            <person name="Danks G."/>
            <person name="Poulain J."/>
            <person name="Campsteijn C."/>
            <person name="Adamski M."/>
            <person name="Cross I."/>
            <person name="Yadetie F."/>
            <person name="Muffato M."/>
            <person name="Louis A."/>
            <person name="Butcher S."/>
            <person name="Tsagkogeorga G."/>
            <person name="Konrad A."/>
            <person name="Singh S."/>
            <person name="Jensen M.F."/>
            <person name="Cong E.H."/>
            <person name="Eikeseth-Otteraa H."/>
            <person name="Noel B."/>
            <person name="Anthouard V."/>
            <person name="Porcel B.M."/>
            <person name="Kachouri-Lafond R."/>
            <person name="Nishino A."/>
            <person name="Ugolini M."/>
            <person name="Chourrout P."/>
            <person name="Nishida H."/>
            <person name="Aasland R."/>
            <person name="Huzurbazar S."/>
            <person name="Westhof E."/>
            <person name="Delsuc F."/>
            <person name="Lehrach H."/>
            <person name="Reinhardt R."/>
            <person name="Weissenbach J."/>
            <person name="Roy S.W."/>
            <person name="Artiguenave F."/>
            <person name="Postlethwait J.H."/>
            <person name="Manak J.R."/>
            <person name="Thompson E.M."/>
            <person name="Jaillon O."/>
            <person name="Du Pasquier L."/>
            <person name="Boudinot P."/>
            <person name="Liberles D.A."/>
            <person name="Volff J.N."/>
            <person name="Philippe H."/>
            <person name="Lenhard B."/>
            <person name="Roest Crollius H."/>
            <person name="Wincker P."/>
            <person name="Chourrout D."/>
        </authorList>
    </citation>
    <scope>NUCLEOTIDE SEQUENCE [LARGE SCALE GENOMIC DNA]</scope>
</reference>
<proteinExistence type="predicted"/>
<gene>
    <name evidence="3" type="ORF">GSOID_T00010906001</name>
</gene>
<dbReference type="InterPro" id="IPR045860">
    <property type="entry name" value="Snake_toxin-like_sf"/>
</dbReference>
<organism evidence="3">
    <name type="scientific">Oikopleura dioica</name>
    <name type="common">Tunicate</name>
    <dbReference type="NCBI Taxonomy" id="34765"/>
    <lineage>
        <taxon>Eukaryota</taxon>
        <taxon>Metazoa</taxon>
        <taxon>Chordata</taxon>
        <taxon>Tunicata</taxon>
        <taxon>Appendicularia</taxon>
        <taxon>Copelata</taxon>
        <taxon>Oikopleuridae</taxon>
        <taxon>Oikopleura</taxon>
    </lineage>
</organism>
<dbReference type="EMBL" id="FN653051">
    <property type="protein sequence ID" value="CBY10081.1"/>
    <property type="molecule type" value="Genomic_DNA"/>
</dbReference>
<protein>
    <recommendedName>
        <fullName evidence="5">UPAR/Ly6 domain-containing protein</fullName>
    </recommendedName>
</protein>
<dbReference type="SUPFAM" id="SSF57302">
    <property type="entry name" value="Snake toxin-like"/>
    <property type="match status" value="1"/>
</dbReference>
<evidence type="ECO:0000256" key="2">
    <source>
        <dbReference type="SAM" id="SignalP"/>
    </source>
</evidence>
<dbReference type="OrthoDB" id="10337419at2759"/>
<feature type="signal peptide" evidence="2">
    <location>
        <begin position="1"/>
        <end position="17"/>
    </location>
</feature>
<evidence type="ECO:0008006" key="5">
    <source>
        <dbReference type="Google" id="ProtNLM"/>
    </source>
</evidence>
<feature type="chain" id="PRO_5003192919" description="UPAR/Ly6 domain-containing protein" evidence="2">
    <location>
        <begin position="18"/>
        <end position="152"/>
    </location>
</feature>
<keyword evidence="4" id="KW-1185">Reference proteome</keyword>
<keyword evidence="1" id="KW-0812">Transmembrane</keyword>
<keyword evidence="1" id="KW-0472">Membrane</keyword>